<gene>
    <name evidence="1" type="ORF">S12H4_01406</name>
</gene>
<evidence type="ECO:0000313" key="1">
    <source>
        <dbReference type="EMBL" id="GAI61996.1"/>
    </source>
</evidence>
<sequence>MAEIFPVETRGVGKPDYSREVSAGRERAGISLKYNQQLLAWGLCWTDMVGYPQDPAVPWVKPRLVPGAPAHLIDFATGVAVPYVTPAGYTFTMVQKDWTFNEDVELWLYGSTPSEADGGSLVLIACPGISPSGDNVYVNPVYTYTSLTLDPTSAYSHSWDVVVVNKGVGDMEGGIVFAAIMEAVGTSPFPDTKQCRCPLCHHLQTVKVGTTIIVCANCGETYYVQDFSKIRGL</sequence>
<dbReference type="EMBL" id="BARW01000278">
    <property type="protein sequence ID" value="GAI61996.1"/>
    <property type="molecule type" value="Genomic_DNA"/>
</dbReference>
<organism evidence="1">
    <name type="scientific">marine sediment metagenome</name>
    <dbReference type="NCBI Taxonomy" id="412755"/>
    <lineage>
        <taxon>unclassified sequences</taxon>
        <taxon>metagenomes</taxon>
        <taxon>ecological metagenomes</taxon>
    </lineage>
</organism>
<comment type="caution">
    <text evidence="1">The sequence shown here is derived from an EMBL/GenBank/DDBJ whole genome shotgun (WGS) entry which is preliminary data.</text>
</comment>
<proteinExistence type="predicted"/>
<reference evidence="1" key="1">
    <citation type="journal article" date="2014" name="Front. Microbiol.">
        <title>High frequency of phylogenetically diverse reductive dehalogenase-homologous genes in deep subseafloor sedimentary metagenomes.</title>
        <authorList>
            <person name="Kawai M."/>
            <person name="Futagami T."/>
            <person name="Toyoda A."/>
            <person name="Takaki Y."/>
            <person name="Nishi S."/>
            <person name="Hori S."/>
            <person name="Arai W."/>
            <person name="Tsubouchi T."/>
            <person name="Morono Y."/>
            <person name="Uchiyama I."/>
            <person name="Ito T."/>
            <person name="Fujiyama A."/>
            <person name="Inagaki F."/>
            <person name="Takami H."/>
        </authorList>
    </citation>
    <scope>NUCLEOTIDE SEQUENCE</scope>
    <source>
        <strain evidence="1">Expedition CK06-06</strain>
    </source>
</reference>
<name>X1R4L8_9ZZZZ</name>
<dbReference type="AlphaFoldDB" id="X1R4L8"/>
<accession>X1R4L8</accession>
<protein>
    <submittedName>
        <fullName evidence="1">Uncharacterized protein</fullName>
    </submittedName>
</protein>